<reference evidence="10" key="1">
    <citation type="submission" date="2011-12" db="EMBL/GenBank/DDBJ databases">
        <title>Complete sequence of Clostridium clariflavum DSM 19732.</title>
        <authorList>
            <consortium name="US DOE Joint Genome Institute"/>
            <person name="Lucas S."/>
            <person name="Han J."/>
            <person name="Lapidus A."/>
            <person name="Cheng J.-F."/>
            <person name="Goodwin L."/>
            <person name="Pitluck S."/>
            <person name="Peters L."/>
            <person name="Teshima H."/>
            <person name="Detter J.C."/>
            <person name="Han C."/>
            <person name="Tapia R."/>
            <person name="Land M."/>
            <person name="Hauser L."/>
            <person name="Kyrpides N."/>
            <person name="Ivanova N."/>
            <person name="Pagani I."/>
            <person name="Kitzmiller T."/>
            <person name="Lynd L."/>
            <person name="Izquierdo J."/>
            <person name="Woyke T."/>
        </authorList>
    </citation>
    <scope>NUCLEOTIDE SEQUENCE [LARGE SCALE GENOMIC DNA]</scope>
    <source>
        <strain evidence="10">DSM 19732 / NBRC 101661 / EBR45</strain>
    </source>
</reference>
<dbReference type="HOGENOM" id="CLU_048232_0_0_9"/>
<evidence type="ECO:0008006" key="11">
    <source>
        <dbReference type="Google" id="ProtNLM"/>
    </source>
</evidence>
<protein>
    <recommendedName>
        <fullName evidence="11">Glycosyltransferase RgtA/B/C/D-like domain-containing protein</fullName>
    </recommendedName>
</protein>
<dbReference type="PANTHER" id="PTHR33908">
    <property type="entry name" value="MANNOSYLTRANSFERASE YKCB-RELATED"/>
    <property type="match status" value="1"/>
</dbReference>
<gene>
    <name evidence="9" type="ordered locus">Clocl_3192</name>
</gene>
<dbReference type="eggNOG" id="ENOG502ZAF6">
    <property type="taxonomic scope" value="Bacteria"/>
</dbReference>
<dbReference type="RefSeq" id="WP_014256249.1">
    <property type="nucleotide sequence ID" value="NC_016627.1"/>
</dbReference>
<evidence type="ECO:0000256" key="5">
    <source>
        <dbReference type="ARBA" id="ARBA00022692"/>
    </source>
</evidence>
<keyword evidence="7 8" id="KW-0472">Membrane</keyword>
<sequence precursor="true">MEFKKKLIAYIMGISIFRLVIFILIDPTIHPDTQSYIELAKSIVNNDFNGFNGLRTPGYSFIIILAGFNLKVTILIQMIFGIIISYLIAYIIYESTNREYLSLLASSLYSIFIPFLFFEVAILSETTAAFFILLSFTSFIRLVKNKDKYLLRVFLISIFTLMAVLTRPVYLAMVPLYFFYLIFVFIFKKLKIGQSLKYMTVFTLPVLIGVFGWSYVNFKYNDTFTFATGRGFAAMEMAGDFIEQAPDGYPYNIIKDVYIRERDKNIKNGAPHIDTIWGITDELQEKTGLSYNELSQEVRKMCTHVMRKNPSIYIKSVIRTMINFWKTFGILIFTESKTSAIIKGINIIQRMILIILQIPYNDPHCQDKFLAFLS</sequence>
<dbReference type="STRING" id="720554.Clocl_3192"/>
<keyword evidence="6 8" id="KW-1133">Transmembrane helix</keyword>
<dbReference type="InterPro" id="IPR050297">
    <property type="entry name" value="LipidA_mod_glycosyltrf_83"/>
</dbReference>
<dbReference type="AlphaFoldDB" id="G8LW67"/>
<keyword evidence="10" id="KW-1185">Reference proteome</keyword>
<evidence type="ECO:0000313" key="10">
    <source>
        <dbReference type="Proteomes" id="UP000005435"/>
    </source>
</evidence>
<feature type="transmembrane region" description="Helical" evidence="8">
    <location>
        <begin position="7"/>
        <end position="25"/>
    </location>
</feature>
<evidence type="ECO:0000256" key="1">
    <source>
        <dbReference type="ARBA" id="ARBA00004651"/>
    </source>
</evidence>
<comment type="subcellular location">
    <subcellularLocation>
        <location evidence="1">Cell membrane</location>
        <topology evidence="1">Multi-pass membrane protein</topology>
    </subcellularLocation>
</comment>
<keyword evidence="3" id="KW-0328">Glycosyltransferase</keyword>
<name>G8LW67_ACECE</name>
<evidence type="ECO:0000256" key="2">
    <source>
        <dbReference type="ARBA" id="ARBA00022475"/>
    </source>
</evidence>
<dbReference type="Proteomes" id="UP000005435">
    <property type="component" value="Chromosome"/>
</dbReference>
<evidence type="ECO:0000256" key="4">
    <source>
        <dbReference type="ARBA" id="ARBA00022679"/>
    </source>
</evidence>
<feature type="transmembrane region" description="Helical" evidence="8">
    <location>
        <begin position="74"/>
        <end position="93"/>
    </location>
</feature>
<feature type="transmembrane region" description="Helical" evidence="8">
    <location>
        <begin position="171"/>
        <end position="187"/>
    </location>
</feature>
<dbReference type="EMBL" id="CP003065">
    <property type="protein sequence ID" value="AEV69714.1"/>
    <property type="molecule type" value="Genomic_DNA"/>
</dbReference>
<dbReference type="GO" id="GO:0009103">
    <property type="term" value="P:lipopolysaccharide biosynthetic process"/>
    <property type="evidence" value="ECO:0007669"/>
    <property type="project" value="UniProtKB-ARBA"/>
</dbReference>
<keyword evidence="5 8" id="KW-0812">Transmembrane</keyword>
<evidence type="ECO:0000256" key="6">
    <source>
        <dbReference type="ARBA" id="ARBA00022989"/>
    </source>
</evidence>
<feature type="transmembrane region" description="Helical" evidence="8">
    <location>
        <begin position="199"/>
        <end position="216"/>
    </location>
</feature>
<dbReference type="GO" id="GO:0016763">
    <property type="term" value="F:pentosyltransferase activity"/>
    <property type="evidence" value="ECO:0007669"/>
    <property type="project" value="TreeGrafter"/>
</dbReference>
<reference evidence="9 10" key="2">
    <citation type="journal article" date="2012" name="Stand. Genomic Sci.">
        <title>Complete Genome Sequence of Clostridium clariflavum DSM 19732.</title>
        <authorList>
            <person name="Izquierdo J.A."/>
            <person name="Goodwin L."/>
            <person name="Davenport K.W."/>
            <person name="Teshima H."/>
            <person name="Bruce D."/>
            <person name="Detter C."/>
            <person name="Tapia R."/>
            <person name="Han S."/>
            <person name="Land M."/>
            <person name="Hauser L."/>
            <person name="Jeffries C.D."/>
            <person name="Han J."/>
            <person name="Pitluck S."/>
            <person name="Nolan M."/>
            <person name="Chen A."/>
            <person name="Huntemann M."/>
            <person name="Mavromatis K."/>
            <person name="Mikhailova N."/>
            <person name="Liolios K."/>
            <person name="Woyke T."/>
            <person name="Lynd L.R."/>
        </authorList>
    </citation>
    <scope>NUCLEOTIDE SEQUENCE [LARGE SCALE GENOMIC DNA]</scope>
    <source>
        <strain evidence="10">DSM 19732 / NBRC 101661 / EBR45</strain>
    </source>
</reference>
<feature type="transmembrane region" description="Helical" evidence="8">
    <location>
        <begin position="100"/>
        <end position="117"/>
    </location>
</feature>
<evidence type="ECO:0000256" key="7">
    <source>
        <dbReference type="ARBA" id="ARBA00023136"/>
    </source>
</evidence>
<dbReference type="PANTHER" id="PTHR33908:SF11">
    <property type="entry name" value="MEMBRANE PROTEIN"/>
    <property type="match status" value="1"/>
</dbReference>
<evidence type="ECO:0000256" key="8">
    <source>
        <dbReference type="SAM" id="Phobius"/>
    </source>
</evidence>
<evidence type="ECO:0000313" key="9">
    <source>
        <dbReference type="EMBL" id="AEV69714.1"/>
    </source>
</evidence>
<dbReference type="KEGG" id="ccl:Clocl_3192"/>
<proteinExistence type="predicted"/>
<feature type="transmembrane region" description="Helical" evidence="8">
    <location>
        <begin position="123"/>
        <end position="142"/>
    </location>
</feature>
<evidence type="ECO:0000256" key="3">
    <source>
        <dbReference type="ARBA" id="ARBA00022676"/>
    </source>
</evidence>
<organism evidence="9 10">
    <name type="scientific">Acetivibrio clariflavus (strain DSM 19732 / NBRC 101661 / EBR45)</name>
    <name type="common">Clostridium clariflavum</name>
    <dbReference type="NCBI Taxonomy" id="720554"/>
    <lineage>
        <taxon>Bacteria</taxon>
        <taxon>Bacillati</taxon>
        <taxon>Bacillota</taxon>
        <taxon>Clostridia</taxon>
        <taxon>Eubacteriales</taxon>
        <taxon>Oscillospiraceae</taxon>
        <taxon>Acetivibrio</taxon>
    </lineage>
</organism>
<keyword evidence="4" id="KW-0808">Transferase</keyword>
<dbReference type="GO" id="GO:0005886">
    <property type="term" value="C:plasma membrane"/>
    <property type="evidence" value="ECO:0007669"/>
    <property type="project" value="UniProtKB-SubCell"/>
</dbReference>
<accession>G8LW67</accession>
<keyword evidence="2" id="KW-1003">Cell membrane</keyword>
<dbReference type="OrthoDB" id="996005at2"/>